<organism evidence="3 4">
    <name type="scientific">Dipteronia sinensis</name>
    <dbReference type="NCBI Taxonomy" id="43782"/>
    <lineage>
        <taxon>Eukaryota</taxon>
        <taxon>Viridiplantae</taxon>
        <taxon>Streptophyta</taxon>
        <taxon>Embryophyta</taxon>
        <taxon>Tracheophyta</taxon>
        <taxon>Spermatophyta</taxon>
        <taxon>Magnoliopsida</taxon>
        <taxon>eudicotyledons</taxon>
        <taxon>Gunneridae</taxon>
        <taxon>Pentapetalae</taxon>
        <taxon>rosids</taxon>
        <taxon>malvids</taxon>
        <taxon>Sapindales</taxon>
        <taxon>Sapindaceae</taxon>
        <taxon>Hippocastanoideae</taxon>
        <taxon>Acereae</taxon>
        <taxon>Dipteronia</taxon>
    </lineage>
</organism>
<evidence type="ECO:0000256" key="1">
    <source>
        <dbReference type="PROSITE-ProRule" id="PRU00042"/>
    </source>
</evidence>
<dbReference type="EMBL" id="JANJYJ010000006">
    <property type="protein sequence ID" value="KAK3205677.1"/>
    <property type="molecule type" value="Genomic_DNA"/>
</dbReference>
<keyword evidence="1" id="KW-0862">Zinc</keyword>
<evidence type="ECO:0000259" key="2">
    <source>
        <dbReference type="PROSITE" id="PS50157"/>
    </source>
</evidence>
<gene>
    <name evidence="3" type="ORF">Dsin_019723</name>
</gene>
<accession>A0AAE0E2T3</accession>
<dbReference type="AlphaFoldDB" id="A0AAE0E2T3"/>
<keyword evidence="4" id="KW-1185">Reference proteome</keyword>
<dbReference type="SUPFAM" id="SSF57667">
    <property type="entry name" value="beta-beta-alpha zinc fingers"/>
    <property type="match status" value="1"/>
</dbReference>
<dbReference type="Pfam" id="PF00096">
    <property type="entry name" value="zf-C2H2"/>
    <property type="match status" value="1"/>
</dbReference>
<proteinExistence type="predicted"/>
<dbReference type="PROSITE" id="PS00028">
    <property type="entry name" value="ZINC_FINGER_C2H2_1"/>
    <property type="match status" value="1"/>
</dbReference>
<keyword evidence="1" id="KW-0479">Metal-binding</keyword>
<reference evidence="3" key="1">
    <citation type="journal article" date="2023" name="Plant J.">
        <title>Genome sequences and population genomics provide insights into the demographic history, inbreeding, and mutation load of two 'living fossil' tree species of Dipteronia.</title>
        <authorList>
            <person name="Feng Y."/>
            <person name="Comes H.P."/>
            <person name="Chen J."/>
            <person name="Zhu S."/>
            <person name="Lu R."/>
            <person name="Zhang X."/>
            <person name="Li P."/>
            <person name="Qiu J."/>
            <person name="Olsen K.M."/>
            <person name="Qiu Y."/>
        </authorList>
    </citation>
    <scope>NUCLEOTIDE SEQUENCE</scope>
    <source>
        <strain evidence="3">NBL</strain>
    </source>
</reference>
<evidence type="ECO:0000313" key="4">
    <source>
        <dbReference type="Proteomes" id="UP001281410"/>
    </source>
</evidence>
<dbReference type="PROSITE" id="PS50157">
    <property type="entry name" value="ZINC_FINGER_C2H2_2"/>
    <property type="match status" value="1"/>
</dbReference>
<dbReference type="InterPro" id="IPR036236">
    <property type="entry name" value="Znf_C2H2_sf"/>
</dbReference>
<dbReference type="SMART" id="SM00355">
    <property type="entry name" value="ZnF_C2H2"/>
    <property type="match status" value="1"/>
</dbReference>
<sequence>MNLQAPSIGESSRNQMRNHTIDANQKYDGRTHSLPCNKYGPYKCPKCNKVFNSSQKFASHMLSHYRNESSSPKKRRLTARNKRKNKFQLVSSCEGLTVIPVLSINVDSTKIHAQREDGPSSIGERFQYGLKIKEEANNLD</sequence>
<evidence type="ECO:0000313" key="3">
    <source>
        <dbReference type="EMBL" id="KAK3205677.1"/>
    </source>
</evidence>
<dbReference type="Gene3D" id="3.30.160.60">
    <property type="entry name" value="Classic Zinc Finger"/>
    <property type="match status" value="1"/>
</dbReference>
<feature type="domain" description="C2H2-type" evidence="2">
    <location>
        <begin position="42"/>
        <end position="69"/>
    </location>
</feature>
<keyword evidence="1" id="KW-0863">Zinc-finger</keyword>
<name>A0AAE0E2T3_9ROSI</name>
<protein>
    <recommendedName>
        <fullName evidence="2">C2H2-type domain-containing protein</fullName>
    </recommendedName>
</protein>
<comment type="caution">
    <text evidence="3">The sequence shown here is derived from an EMBL/GenBank/DDBJ whole genome shotgun (WGS) entry which is preliminary data.</text>
</comment>
<dbReference type="Proteomes" id="UP001281410">
    <property type="component" value="Unassembled WGS sequence"/>
</dbReference>
<dbReference type="GO" id="GO:0008270">
    <property type="term" value="F:zinc ion binding"/>
    <property type="evidence" value="ECO:0007669"/>
    <property type="project" value="UniProtKB-KW"/>
</dbReference>
<dbReference type="InterPro" id="IPR013087">
    <property type="entry name" value="Znf_C2H2_type"/>
</dbReference>